<keyword evidence="2" id="KW-0964">Secreted</keyword>
<evidence type="ECO:0000256" key="1">
    <source>
        <dbReference type="ARBA" id="ARBA00022512"/>
    </source>
</evidence>
<keyword evidence="3" id="KW-0732">Signal</keyword>
<dbReference type="OrthoDB" id="3795101at2"/>
<organism evidence="7 8">
    <name type="scientific">Kribbella caucasensis</name>
    <dbReference type="NCBI Taxonomy" id="2512215"/>
    <lineage>
        <taxon>Bacteria</taxon>
        <taxon>Bacillati</taxon>
        <taxon>Actinomycetota</taxon>
        <taxon>Actinomycetes</taxon>
        <taxon>Propionibacteriales</taxon>
        <taxon>Kribbellaceae</taxon>
        <taxon>Kribbella</taxon>
    </lineage>
</organism>
<evidence type="ECO:0000259" key="6">
    <source>
        <dbReference type="PROSITE" id="PS50847"/>
    </source>
</evidence>
<dbReference type="InterPro" id="IPR019931">
    <property type="entry name" value="LPXTG_anchor"/>
</dbReference>
<comment type="caution">
    <text evidence="7">The sequence shown here is derived from an EMBL/GenBank/DDBJ whole genome shotgun (WGS) entry which is preliminary data.</text>
</comment>
<dbReference type="Pfam" id="PF17963">
    <property type="entry name" value="Big_9"/>
    <property type="match status" value="1"/>
</dbReference>
<dbReference type="EMBL" id="SNWQ01000014">
    <property type="protein sequence ID" value="TDO44871.1"/>
    <property type="molecule type" value="Genomic_DNA"/>
</dbReference>
<accession>A0A4R6KBA3</accession>
<reference evidence="7 8" key="1">
    <citation type="submission" date="2019-03" db="EMBL/GenBank/DDBJ databases">
        <title>Genomic Encyclopedia of Type Strains, Phase III (KMG-III): the genomes of soil and plant-associated and newly described type strains.</title>
        <authorList>
            <person name="Whitman W."/>
        </authorList>
    </citation>
    <scope>NUCLEOTIDE SEQUENCE [LARGE SCALE GENOMIC DNA]</scope>
    <source>
        <strain evidence="7 8">VKM Ac-2527</strain>
    </source>
</reference>
<dbReference type="InterPro" id="IPR026395">
    <property type="entry name" value="CshA_fibril"/>
</dbReference>
<protein>
    <submittedName>
        <fullName evidence="7">CshA-type fibril repeat protein</fullName>
    </submittedName>
</protein>
<evidence type="ECO:0000313" key="7">
    <source>
        <dbReference type="EMBL" id="TDO44871.1"/>
    </source>
</evidence>
<keyword evidence="5" id="KW-0812">Transmembrane</keyword>
<dbReference type="Proteomes" id="UP000295388">
    <property type="component" value="Unassembled WGS sequence"/>
</dbReference>
<keyword evidence="5" id="KW-1133">Transmembrane helix</keyword>
<evidence type="ECO:0000256" key="2">
    <source>
        <dbReference type="ARBA" id="ARBA00022525"/>
    </source>
</evidence>
<evidence type="ECO:0000256" key="4">
    <source>
        <dbReference type="ARBA" id="ARBA00023088"/>
    </source>
</evidence>
<evidence type="ECO:0000256" key="3">
    <source>
        <dbReference type="ARBA" id="ARBA00022729"/>
    </source>
</evidence>
<evidence type="ECO:0000313" key="8">
    <source>
        <dbReference type="Proteomes" id="UP000295388"/>
    </source>
</evidence>
<dbReference type="NCBIfam" id="TIGR04225">
    <property type="entry name" value="CshA_fibril_rpt"/>
    <property type="match status" value="12"/>
</dbReference>
<proteinExistence type="predicted"/>
<evidence type="ECO:0000256" key="5">
    <source>
        <dbReference type="SAM" id="Phobius"/>
    </source>
</evidence>
<gene>
    <name evidence="7" type="ORF">EV643_11416</name>
</gene>
<keyword evidence="5" id="KW-0472">Membrane</keyword>
<keyword evidence="8" id="KW-1185">Reference proteome</keyword>
<dbReference type="Gene3D" id="2.60.40.2810">
    <property type="match status" value="2"/>
</dbReference>
<name>A0A4R6KBA3_9ACTN</name>
<sequence length="1964" mass="200615">MAGRKSGKRVTRSLPGVRRVVGVGLVLAVVGAAVSSPSGTSPAEAYQVPAEPFSQGQTATARMPGSGLTQTIAVTGQTELLDATTTGVRGSTATTYEPALARTTPGEDLVVNTGTCAPTGGCSDRGTVTITFSQPVRDPILHFAGIGGAATQTVNGKPRAQSELHSVLKLTTAGLSLRKLGQGNNLKVTSDTVTAANSDAGPNCINTDTGDGPDSTATAACGSVQVNGVTKTVAFDLTAAFTKNPSLPAFNTPSSGDAFSVVASTGEDFGDAPTSYGAAWSVLSDVQLGAEVSADNTSIANGTAGPTGADQADDGVTFQPLLTTTKTYSAPVTLAGVTKPGRVCGWIDLDRDGKFEPAERTCGTFAAGQRAATLSWTDFPRPVAGASYGRVRVGYTAEQVETPTGAADAGEVEDYQVAITPPPPPVAADDVATTPYNTGITTDVLGNDKPGDPSTPLQPGSLCLVAGETCKEMVHVVGQGKYVAKTDGRIDFEPVPGFVGRGKPVTYRIADSDGATAKATLTITVSLPDKPVANPDTATTKQNVSLTVEPLTNDKPALGVTLDPASVVLRDPADGAFKKTVVIAGEGTYTVKPSGGVDFVPLPRFTGIATTIGYRVFDSTKQSAESTLVVTVTPVVPKALGDSVSTPFDTNVVVPVLDNDLPGSPDAPLNPDTLKLVDPVTGGLVDKVTVSREGVYQVSDGKVTFAPNDGFQGSTKPLTYQVLDQNGTAARAQLVVSVDAPGPPVANPDTVTTLQGAPILVAVLDNDKPGPTGSALVPDSVRLVPAAPRSEPGPSIDIPGQGRYTVKQDGRILFEPILSFHGKATPVTYQVADGNGAIGRSTLTVEVTRVQPDATDDTASTAFDTTTTVSVLSNDSAGDPAVPLVPSSVRLVDPRTQKPQQVVTVDGEGTFSAKPDGTVEVDPVPTFTGVATPVMYRVTDVNGTLAQAVLTVTIAKPPVPIAKPDTVTVKQDITATLEPLANDEAGQGTGLDPMSLVLIDPADGSLKKTVVIPGEGHYQVNPDGTITADPIPSYTGTGTTLTYRVSDWFDQAARSTVAVTVTPITPTAVDDSTATPYDTTATVDVLANDEAGDPSAPLVPGSVLLRDPVDGVFKPSVTIARTGVFKVQAGAVVFDPLASFTGSVPELSYQVADDNGMVATAVLRITVGAPPIAQPDLASTQQDVTVSVNVLSNDSPGTDARLDPASVVLRDVVAKSGSGSTVASGADGFVKRITAPGEGTYTVQPTGMIVFDPLPTFHGRARPVTYRVTDSNKSTAIATMTMTVTRIQPFTVDDSGITPYNRAITVNVLANDKPGDPSAPLVPGSLVLKDPAGGAYKKKVTRAGEGSYVAGDDGTITFTPAKDYQGVTTPATYRVTDDNGSTAEGLLFLTVGKGPEAVPDTVTTKQNVEIAMDPLGNDRPGTAAELEKTSVKVFGTGWGRTATIAGQGTFRVDELTGKITFDPMPAYSGLSSVAYQVTDTSGNKAMSTVTATVTAIVPEVVNDSVSTAFDTPVTARILGNDKAGDPSAPLVPGTVRLIDPATGDALASLRVIGQGVYTVQPDGGVRLAPDEGTSGPRTPVTYQVSDANGTTGTATLTVTVEARPVSQPDVAQTKQARPVTFDPLGNDEPGPGASLDPATLLLVDGAGVLVGKVTVPGQGTYAVADGKITFTPVARFTGSARPAQYEVKDSNRNAARSTVTVTVVPVRPVAADDEARTAYGVPVVVRVLGNDKAGDASAPLVPSSVVLRDPADAVDKKAVTVPGEGSFVVVDGAVEFRPVKGFVGTTRSLTYRVTDANGTSDTARLEVTVGAPAGAKAIPDSGTGSFGNPVVVNPLLNDAPTSGARWDAASVCLVTGPALCEKRVVSPAVGVWTVGADGTIRLVPSPGFGGIAKVTYRVADTNGVTVDSQVKVMVGGQPPAIRTPAGGAALPDTGGPPVMLLTLGGLLAALGLALLSIARRNRSD</sequence>
<keyword evidence="4" id="KW-0572">Peptidoglycan-anchor</keyword>
<feature type="transmembrane region" description="Helical" evidence="5">
    <location>
        <begin position="1938"/>
        <end position="1958"/>
    </location>
</feature>
<dbReference type="PROSITE" id="PS50847">
    <property type="entry name" value="GRAM_POS_ANCHORING"/>
    <property type="match status" value="1"/>
</dbReference>
<dbReference type="InterPro" id="IPR045474">
    <property type="entry name" value="GEVED"/>
</dbReference>
<dbReference type="Pfam" id="PF19076">
    <property type="entry name" value="CshA_repeat"/>
    <property type="match status" value="13"/>
</dbReference>
<keyword evidence="1" id="KW-0134">Cell wall</keyword>
<dbReference type="Pfam" id="PF20009">
    <property type="entry name" value="GEVED"/>
    <property type="match status" value="1"/>
</dbReference>
<feature type="domain" description="Gram-positive cocci surface proteins LPxTG" evidence="6">
    <location>
        <begin position="1930"/>
        <end position="1964"/>
    </location>
</feature>